<comment type="caution">
    <text evidence="3">The sequence shown here is derived from an EMBL/GenBank/DDBJ whole genome shotgun (WGS) entry which is preliminary data.</text>
</comment>
<dbReference type="SMART" id="SM00507">
    <property type="entry name" value="HNHc"/>
    <property type="match status" value="1"/>
</dbReference>
<dbReference type="GO" id="GO:0003677">
    <property type="term" value="F:DNA binding"/>
    <property type="evidence" value="ECO:0007669"/>
    <property type="project" value="InterPro"/>
</dbReference>
<feature type="domain" description="HNH nuclease" evidence="2">
    <location>
        <begin position="159"/>
        <end position="216"/>
    </location>
</feature>
<evidence type="ECO:0000313" key="3">
    <source>
        <dbReference type="EMBL" id="KKM20661.1"/>
    </source>
</evidence>
<dbReference type="Pfam" id="PF07460">
    <property type="entry name" value="NUMOD3"/>
    <property type="match status" value="1"/>
</dbReference>
<dbReference type="AlphaFoldDB" id="A0A0F9HYX6"/>
<evidence type="ECO:0000259" key="1">
    <source>
        <dbReference type="SMART" id="SM00496"/>
    </source>
</evidence>
<dbReference type="InterPro" id="IPR003615">
    <property type="entry name" value="HNH_nuc"/>
</dbReference>
<feature type="domain" description="Nuclease associated modular" evidence="1">
    <location>
        <begin position="121"/>
        <end position="137"/>
    </location>
</feature>
<proteinExistence type="predicted"/>
<accession>A0A0F9HYX6</accession>
<dbReference type="CDD" id="cd00085">
    <property type="entry name" value="HNHc"/>
    <property type="match status" value="1"/>
</dbReference>
<dbReference type="EMBL" id="LAZR01013719">
    <property type="protein sequence ID" value="KKM20661.1"/>
    <property type="molecule type" value="Genomic_DNA"/>
</dbReference>
<evidence type="ECO:0008006" key="4">
    <source>
        <dbReference type="Google" id="ProtNLM"/>
    </source>
</evidence>
<gene>
    <name evidence="3" type="ORF">LCGC14_1643190</name>
</gene>
<feature type="domain" description="Nuclease associated modular" evidence="1">
    <location>
        <begin position="91"/>
        <end position="107"/>
    </location>
</feature>
<dbReference type="InterPro" id="IPR003611">
    <property type="entry name" value="NUMOD3"/>
</dbReference>
<evidence type="ECO:0000259" key="2">
    <source>
        <dbReference type="SMART" id="SM00507"/>
    </source>
</evidence>
<reference evidence="3" key="1">
    <citation type="journal article" date="2015" name="Nature">
        <title>Complex archaea that bridge the gap between prokaryotes and eukaryotes.</title>
        <authorList>
            <person name="Spang A."/>
            <person name="Saw J.H."/>
            <person name="Jorgensen S.L."/>
            <person name="Zaremba-Niedzwiedzka K."/>
            <person name="Martijn J."/>
            <person name="Lind A.E."/>
            <person name="van Eijk R."/>
            <person name="Schleper C."/>
            <person name="Guy L."/>
            <person name="Ettema T.J."/>
        </authorList>
    </citation>
    <scope>NUCLEOTIDE SEQUENCE</scope>
</reference>
<organism evidence="3">
    <name type="scientific">marine sediment metagenome</name>
    <dbReference type="NCBI Taxonomy" id="412755"/>
    <lineage>
        <taxon>unclassified sequences</taxon>
        <taxon>metagenomes</taxon>
        <taxon>ecological metagenomes</taxon>
    </lineage>
</organism>
<dbReference type="SMART" id="SM00496">
    <property type="entry name" value="IENR2"/>
    <property type="match status" value="3"/>
</dbReference>
<feature type="domain" description="Nuclease associated modular" evidence="1">
    <location>
        <begin position="74"/>
        <end position="90"/>
    </location>
</feature>
<sequence length="258" mass="29606">MAKKLTPIVKCEICYEKYKSLAGHLRKHGYKAKRYKEEFNALVVSPLTLHRIKMARLRFILRQRAPKKEVAVGTGRPHTEEAKRKISAARSGKKLSNAHKLAISAGLLGHEVSELTRELLRNVEFTDERRKNISKAQSAEKSNSWKGGKSRHLYFGKDKYRLKKIFGDPLKCFFPGCTKIEGENVRSVDCHHLDGDHENNPLDGMNWLPLCRRHHMLSDGRLKSATKKEVKAARDLGYKVHATHMKNHYTGEIKSYHD</sequence>
<protein>
    <recommendedName>
        <fullName evidence="4">HNH nuclease domain-containing protein</fullName>
    </recommendedName>
</protein>
<name>A0A0F9HYX6_9ZZZZ</name>